<keyword evidence="3" id="KW-1185">Reference proteome</keyword>
<evidence type="ECO:0000313" key="3">
    <source>
        <dbReference type="Proteomes" id="UP001279734"/>
    </source>
</evidence>
<sequence>MSLEDEEHASFMMNQGTYCYQVMPFGLKNAGATYKRLVNKIFEKQINHNIEVYIDDMLVKSRITSDRIRDLVESFEVLCAHQMRLNQAKCVFGVALRKFVGFIVSQRSKPRQIKALGNMAPTRSVKDVQRLIGQLAALSRFLVKSW</sequence>
<accession>A0AAD3XXA5</accession>
<reference evidence="2" key="1">
    <citation type="submission" date="2023-05" db="EMBL/GenBank/DDBJ databases">
        <title>Nepenthes gracilis genome sequencing.</title>
        <authorList>
            <person name="Fukushima K."/>
        </authorList>
    </citation>
    <scope>NUCLEOTIDE SEQUENCE</scope>
    <source>
        <strain evidence="2">SING2019-196</strain>
    </source>
</reference>
<comment type="caution">
    <text evidence="2">The sequence shown here is derived from an EMBL/GenBank/DDBJ whole genome shotgun (WGS) entry which is preliminary data.</text>
</comment>
<dbReference type="Gene3D" id="3.30.70.270">
    <property type="match status" value="1"/>
</dbReference>
<evidence type="ECO:0000259" key="1">
    <source>
        <dbReference type="Pfam" id="PF00078"/>
    </source>
</evidence>
<dbReference type="SUPFAM" id="SSF56672">
    <property type="entry name" value="DNA/RNA polymerases"/>
    <property type="match status" value="1"/>
</dbReference>
<dbReference type="InterPro" id="IPR000477">
    <property type="entry name" value="RT_dom"/>
</dbReference>
<dbReference type="Pfam" id="PF00078">
    <property type="entry name" value="RVT_1"/>
    <property type="match status" value="1"/>
</dbReference>
<gene>
    <name evidence="2" type="ORF">Nepgr_022750</name>
</gene>
<protein>
    <recommendedName>
        <fullName evidence="1">Reverse transcriptase domain-containing protein</fullName>
    </recommendedName>
</protein>
<evidence type="ECO:0000313" key="2">
    <source>
        <dbReference type="EMBL" id="GMH20908.1"/>
    </source>
</evidence>
<dbReference type="Proteomes" id="UP001279734">
    <property type="component" value="Unassembled WGS sequence"/>
</dbReference>
<organism evidence="2 3">
    <name type="scientific">Nepenthes gracilis</name>
    <name type="common">Slender pitcher plant</name>
    <dbReference type="NCBI Taxonomy" id="150966"/>
    <lineage>
        <taxon>Eukaryota</taxon>
        <taxon>Viridiplantae</taxon>
        <taxon>Streptophyta</taxon>
        <taxon>Embryophyta</taxon>
        <taxon>Tracheophyta</taxon>
        <taxon>Spermatophyta</taxon>
        <taxon>Magnoliopsida</taxon>
        <taxon>eudicotyledons</taxon>
        <taxon>Gunneridae</taxon>
        <taxon>Pentapetalae</taxon>
        <taxon>Caryophyllales</taxon>
        <taxon>Nepenthaceae</taxon>
        <taxon>Nepenthes</taxon>
    </lineage>
</organism>
<dbReference type="InterPro" id="IPR043128">
    <property type="entry name" value="Rev_trsase/Diguanyl_cyclase"/>
</dbReference>
<dbReference type="InterPro" id="IPR053134">
    <property type="entry name" value="RNA-dir_DNA_polymerase"/>
</dbReference>
<dbReference type="PANTHER" id="PTHR24559:SF430">
    <property type="entry name" value="RNA-DIRECTED DNA POLYMERASE"/>
    <property type="match status" value="1"/>
</dbReference>
<name>A0AAD3XXA5_NEPGR</name>
<dbReference type="PANTHER" id="PTHR24559">
    <property type="entry name" value="TRANSPOSON TY3-I GAG-POL POLYPROTEIN"/>
    <property type="match status" value="1"/>
</dbReference>
<feature type="domain" description="Reverse transcriptase" evidence="1">
    <location>
        <begin position="15"/>
        <end position="103"/>
    </location>
</feature>
<proteinExistence type="predicted"/>
<dbReference type="AlphaFoldDB" id="A0AAD3XXA5"/>
<dbReference type="CDD" id="cd01647">
    <property type="entry name" value="RT_LTR"/>
    <property type="match status" value="1"/>
</dbReference>
<dbReference type="InterPro" id="IPR043502">
    <property type="entry name" value="DNA/RNA_pol_sf"/>
</dbReference>
<dbReference type="EMBL" id="BSYO01000022">
    <property type="protein sequence ID" value="GMH20908.1"/>
    <property type="molecule type" value="Genomic_DNA"/>
</dbReference>